<keyword evidence="2" id="KW-1185">Reference proteome</keyword>
<keyword evidence="1" id="KW-0132">Cell division</keyword>
<evidence type="ECO:0000313" key="1">
    <source>
        <dbReference type="EMBL" id="KAJ4725040.1"/>
    </source>
</evidence>
<reference evidence="1 2" key="1">
    <citation type="journal article" date="2023" name="Science">
        <title>Complex scaffold remodeling in plant triterpene biosynthesis.</title>
        <authorList>
            <person name="De La Pena R."/>
            <person name="Hodgson H."/>
            <person name="Liu J.C."/>
            <person name="Stephenson M.J."/>
            <person name="Martin A.C."/>
            <person name="Owen C."/>
            <person name="Harkess A."/>
            <person name="Leebens-Mack J."/>
            <person name="Jimenez L.E."/>
            <person name="Osbourn A."/>
            <person name="Sattely E.S."/>
        </authorList>
    </citation>
    <scope>NUCLEOTIDE SEQUENCE [LARGE SCALE GENOMIC DNA]</scope>
    <source>
        <strain evidence="2">cv. JPN11</strain>
        <tissue evidence="1">Leaf</tissue>
    </source>
</reference>
<comment type="caution">
    <text evidence="1">The sequence shown here is derived from an EMBL/GenBank/DDBJ whole genome shotgun (WGS) entry which is preliminary data.</text>
</comment>
<gene>
    <name evidence="1" type="ORF">OWV82_003965</name>
</gene>
<dbReference type="Proteomes" id="UP001164539">
    <property type="component" value="Chromosome 2"/>
</dbReference>
<dbReference type="EMBL" id="CM051395">
    <property type="protein sequence ID" value="KAJ4725040.1"/>
    <property type="molecule type" value="Genomic_DNA"/>
</dbReference>
<accession>A0ACC1YR08</accession>
<name>A0ACC1YR08_MELAZ</name>
<organism evidence="1 2">
    <name type="scientific">Melia azedarach</name>
    <name type="common">Chinaberry tree</name>
    <dbReference type="NCBI Taxonomy" id="155640"/>
    <lineage>
        <taxon>Eukaryota</taxon>
        <taxon>Viridiplantae</taxon>
        <taxon>Streptophyta</taxon>
        <taxon>Embryophyta</taxon>
        <taxon>Tracheophyta</taxon>
        <taxon>Spermatophyta</taxon>
        <taxon>Magnoliopsida</taxon>
        <taxon>eudicotyledons</taxon>
        <taxon>Gunneridae</taxon>
        <taxon>Pentapetalae</taxon>
        <taxon>rosids</taxon>
        <taxon>malvids</taxon>
        <taxon>Sapindales</taxon>
        <taxon>Meliaceae</taxon>
        <taxon>Melia</taxon>
    </lineage>
</organism>
<protein>
    <submittedName>
        <fullName evidence="1">Cell division control protein</fullName>
    </submittedName>
</protein>
<proteinExistence type="predicted"/>
<evidence type="ECO:0000313" key="2">
    <source>
        <dbReference type="Proteomes" id="UP001164539"/>
    </source>
</evidence>
<keyword evidence="1" id="KW-0131">Cell cycle</keyword>
<sequence>MLITFPFSKCILIGIANAIDLSDRFLPRLQLMNCKPLVITFRAYSKDQIIIILQERLMALPYIVFQPRALELCARKVAAASRDMRKVLSVFRSAIEMLEAELRESASRMNLTSAEKGLFDLQAVAFEFFNSQVRHQVIILCSAVKFFRGGKKNTTVGELNKSYMDVCKTSPIPPVGTLEFFSMCRVLHDQGFLKLGQSREDKSKRVTLKVDESDITFALQCYQLGYSSMLACVVARRL</sequence>